<dbReference type="Gene3D" id="3.40.710.10">
    <property type="entry name" value="DD-peptidase/beta-lactamase superfamily"/>
    <property type="match status" value="1"/>
</dbReference>
<dbReference type="GO" id="GO:0004180">
    <property type="term" value="F:carboxypeptidase activity"/>
    <property type="evidence" value="ECO:0007669"/>
    <property type="project" value="UniProtKB-KW"/>
</dbReference>
<evidence type="ECO:0000313" key="4">
    <source>
        <dbReference type="EMBL" id="UGS25990.1"/>
    </source>
</evidence>
<keyword evidence="4" id="KW-0645">Protease</keyword>
<reference evidence="4 5" key="1">
    <citation type="submission" date="2023-01" db="EMBL/GenBank/DDBJ databases">
        <title>Characterization of estradiol degrading bacteria Microbacterium sp. MZT7 and reveal degrading genes through genome analysis.</title>
        <authorList>
            <person name="Hao P."/>
            <person name="Gao Y."/>
        </authorList>
    </citation>
    <scope>NUCLEOTIDE SEQUENCE [LARGE SCALE GENOMIC DNA]</scope>
    <source>
        <strain evidence="4 5">MZT7</strain>
    </source>
</reference>
<accession>A0ABY3RRU2</accession>
<proteinExistence type="predicted"/>
<evidence type="ECO:0000259" key="3">
    <source>
        <dbReference type="Pfam" id="PF00768"/>
    </source>
</evidence>
<feature type="compositionally biased region" description="Low complexity" evidence="1">
    <location>
        <begin position="8"/>
        <end position="64"/>
    </location>
</feature>
<keyword evidence="4" id="KW-0121">Carboxypeptidase</keyword>
<evidence type="ECO:0000313" key="5">
    <source>
        <dbReference type="Proteomes" id="UP001199642"/>
    </source>
</evidence>
<sequence length="514" mass="52344">MTNDDHGSTPNAPAEAPEEASAVAVTPEGAGATDPTPDHAPAPVALAAPASESAAPPADAFADGPEPETDALSWVDIERLASSTATGSSATAGARGDLLSGAPQRPARRAAVLAPLGILVALGAAYAGTTALWPLTAIAPTVSSAAFEPAPADPAALTWPVFGSAALAVDGIGTAASDEEQVPMASITKLVTVLAALDALPLAPGEQGPSFAFTAEDSAEYWRYRESDQSSLDVPVDGSLTEYQLLQGILLGSANNYADRLAREIWGSDADFVAAGEQWLRVHDISGISLQNPSGFGFGNESTPRALIDLGRQALSHPVVAEIVATPAAEIPGAGLVQNSNKLLTDAGVVGVKTGTIGDGDDTLYNVLTAKDIPVGDTTVRAYASVLGQPDDDSRYDVSRTLYSELEAALSAQAPTVTRGTVLGTVETRWGATAPLVAAEDGRVVLWNGALASATSRLALGDDWDAGGEAGSLALKGPLNTVEVPVELGEDLAGPGFLWRLTHPVELFGLAPAD</sequence>
<protein>
    <submittedName>
        <fullName evidence="4">D-alanyl-D-alanine carboxypeptidase</fullName>
    </submittedName>
</protein>
<feature type="region of interest" description="Disordered" evidence="1">
    <location>
        <begin position="1"/>
        <end position="68"/>
    </location>
</feature>
<dbReference type="RefSeq" id="WP_231819729.1">
    <property type="nucleotide sequence ID" value="NZ_CP082781.1"/>
</dbReference>
<name>A0ABY3RRU2_9MICO</name>
<keyword evidence="4" id="KW-0378">Hydrolase</keyword>
<dbReference type="Proteomes" id="UP001199642">
    <property type="component" value="Chromosome"/>
</dbReference>
<feature type="domain" description="Peptidase S11 D-alanyl-D-alanine carboxypeptidase A N-terminal" evidence="3">
    <location>
        <begin position="176"/>
        <end position="369"/>
    </location>
</feature>
<dbReference type="Pfam" id="PF00768">
    <property type="entry name" value="Peptidase_S11"/>
    <property type="match status" value="1"/>
</dbReference>
<dbReference type="InterPro" id="IPR012338">
    <property type="entry name" value="Beta-lactam/transpept-like"/>
</dbReference>
<keyword evidence="2" id="KW-0812">Transmembrane</keyword>
<keyword evidence="2" id="KW-1133">Transmembrane helix</keyword>
<feature type="transmembrane region" description="Helical" evidence="2">
    <location>
        <begin position="110"/>
        <end position="133"/>
    </location>
</feature>
<gene>
    <name evidence="4" type="ORF">K8F61_15275</name>
</gene>
<evidence type="ECO:0000256" key="1">
    <source>
        <dbReference type="SAM" id="MobiDB-lite"/>
    </source>
</evidence>
<organism evidence="4 5">
    <name type="scientific">Microbacterium resistens</name>
    <dbReference type="NCBI Taxonomy" id="156977"/>
    <lineage>
        <taxon>Bacteria</taxon>
        <taxon>Bacillati</taxon>
        <taxon>Actinomycetota</taxon>
        <taxon>Actinomycetes</taxon>
        <taxon>Micrococcales</taxon>
        <taxon>Microbacteriaceae</taxon>
        <taxon>Microbacterium</taxon>
    </lineage>
</organism>
<dbReference type="SUPFAM" id="SSF56601">
    <property type="entry name" value="beta-lactamase/transpeptidase-like"/>
    <property type="match status" value="1"/>
</dbReference>
<evidence type="ECO:0000256" key="2">
    <source>
        <dbReference type="SAM" id="Phobius"/>
    </source>
</evidence>
<keyword evidence="5" id="KW-1185">Reference proteome</keyword>
<dbReference type="InterPro" id="IPR001967">
    <property type="entry name" value="Peptidase_S11_N"/>
</dbReference>
<keyword evidence="2" id="KW-0472">Membrane</keyword>
<dbReference type="EMBL" id="CP082781">
    <property type="protein sequence ID" value="UGS25990.1"/>
    <property type="molecule type" value="Genomic_DNA"/>
</dbReference>